<name>A0A2Z7C1J9_9LAMI</name>
<accession>A0A2Z7C1J9</accession>
<dbReference type="AlphaFoldDB" id="A0A2Z7C1J9"/>
<evidence type="ECO:0000313" key="2">
    <source>
        <dbReference type="Proteomes" id="UP000250235"/>
    </source>
</evidence>
<dbReference type="EMBL" id="KV001962">
    <property type="protein sequence ID" value="KZV38397.1"/>
    <property type="molecule type" value="Genomic_DNA"/>
</dbReference>
<reference evidence="1 2" key="1">
    <citation type="journal article" date="2015" name="Proc. Natl. Acad. Sci. U.S.A.">
        <title>The resurrection genome of Boea hygrometrica: A blueprint for survival of dehydration.</title>
        <authorList>
            <person name="Xiao L."/>
            <person name="Yang G."/>
            <person name="Zhang L."/>
            <person name="Yang X."/>
            <person name="Zhao S."/>
            <person name="Ji Z."/>
            <person name="Zhou Q."/>
            <person name="Hu M."/>
            <person name="Wang Y."/>
            <person name="Chen M."/>
            <person name="Xu Y."/>
            <person name="Jin H."/>
            <person name="Xiao X."/>
            <person name="Hu G."/>
            <person name="Bao F."/>
            <person name="Hu Y."/>
            <person name="Wan P."/>
            <person name="Li L."/>
            <person name="Deng X."/>
            <person name="Kuang T."/>
            <person name="Xiang C."/>
            <person name="Zhu J.K."/>
            <person name="Oliver M.J."/>
            <person name="He Y."/>
        </authorList>
    </citation>
    <scope>NUCLEOTIDE SEQUENCE [LARGE SCALE GENOMIC DNA]</scope>
    <source>
        <strain evidence="2">cv. XS01</strain>
    </source>
</reference>
<organism evidence="1 2">
    <name type="scientific">Dorcoceras hygrometricum</name>
    <dbReference type="NCBI Taxonomy" id="472368"/>
    <lineage>
        <taxon>Eukaryota</taxon>
        <taxon>Viridiplantae</taxon>
        <taxon>Streptophyta</taxon>
        <taxon>Embryophyta</taxon>
        <taxon>Tracheophyta</taxon>
        <taxon>Spermatophyta</taxon>
        <taxon>Magnoliopsida</taxon>
        <taxon>eudicotyledons</taxon>
        <taxon>Gunneridae</taxon>
        <taxon>Pentapetalae</taxon>
        <taxon>asterids</taxon>
        <taxon>lamiids</taxon>
        <taxon>Lamiales</taxon>
        <taxon>Gesneriaceae</taxon>
        <taxon>Didymocarpoideae</taxon>
        <taxon>Trichosporeae</taxon>
        <taxon>Loxocarpinae</taxon>
        <taxon>Dorcoceras</taxon>
    </lineage>
</organism>
<keyword evidence="2" id="KW-1185">Reference proteome</keyword>
<proteinExistence type="predicted"/>
<gene>
    <name evidence="1" type="ORF">F511_22167</name>
</gene>
<sequence length="96" mass="11362">MRIRPPELETSICDVKYHVSLDARASGDTELSSPYWDLFANMHRVVNYHNSWVGQQQVELFDASCNRVWCKDEWVILISPYMHRGYIYLLIFAFDC</sequence>
<dbReference type="Proteomes" id="UP000250235">
    <property type="component" value="Unassembled WGS sequence"/>
</dbReference>
<protein>
    <submittedName>
        <fullName evidence="1">Uncharacterized protein</fullName>
    </submittedName>
</protein>
<evidence type="ECO:0000313" key="1">
    <source>
        <dbReference type="EMBL" id="KZV38397.1"/>
    </source>
</evidence>